<comment type="caution">
    <text evidence="2">The sequence shown here is derived from an EMBL/GenBank/DDBJ whole genome shotgun (WGS) entry which is preliminary data.</text>
</comment>
<evidence type="ECO:0000313" key="3">
    <source>
        <dbReference type="Proteomes" id="UP000238356"/>
    </source>
</evidence>
<evidence type="ECO:0008006" key="4">
    <source>
        <dbReference type="Google" id="ProtNLM"/>
    </source>
</evidence>
<sequence length="108" mass="11074">MSSGQVHVDPDKIRTHAKNVQGVSDSLHVALQAGQAVSVPTDAFGKLCSFLPPLFVDTVENGGLQAIKTAADALNADAGTLGQVATSLQSTDSTNASELASVKPEATW</sequence>
<dbReference type="AlphaFoldDB" id="A0A2S6AFK4"/>
<keyword evidence="3" id="KW-1185">Reference proteome</keyword>
<dbReference type="Proteomes" id="UP000238356">
    <property type="component" value="Unassembled WGS sequence"/>
</dbReference>
<accession>A0A2S6AFK4</accession>
<gene>
    <name evidence="2" type="ORF">C5F51_02705</name>
</gene>
<dbReference type="RefSeq" id="WP_104362423.1">
    <property type="nucleotide sequence ID" value="NZ_PSZD01000001.1"/>
</dbReference>
<dbReference type="EMBL" id="PSZD01000001">
    <property type="protein sequence ID" value="PPJ33200.1"/>
    <property type="molecule type" value="Genomic_DNA"/>
</dbReference>
<dbReference type="GO" id="GO:0009306">
    <property type="term" value="P:protein secretion"/>
    <property type="evidence" value="ECO:0007669"/>
    <property type="project" value="InterPro"/>
</dbReference>
<evidence type="ECO:0000256" key="1">
    <source>
        <dbReference type="SAM" id="MobiDB-lite"/>
    </source>
</evidence>
<dbReference type="Pfam" id="PF10824">
    <property type="entry name" value="T7SS_ESX_EspC"/>
    <property type="match status" value="1"/>
</dbReference>
<reference evidence="2 3" key="1">
    <citation type="submission" date="2018-02" db="EMBL/GenBank/DDBJ databases">
        <title>8 Nocardia nova and 1 Nocardia cyriacigeorgica strain used for evolution to TMP-SMX.</title>
        <authorList>
            <person name="Mehta H."/>
            <person name="Weng J."/>
            <person name="Shamoo Y."/>
        </authorList>
    </citation>
    <scope>NUCLEOTIDE SEQUENCE [LARGE SCALE GENOMIC DNA]</scope>
    <source>
        <strain evidence="2 3">BAA2227</strain>
    </source>
</reference>
<proteinExistence type="predicted"/>
<protein>
    <recommendedName>
        <fullName evidence="4">ESX-1 secretion-associated protein</fullName>
    </recommendedName>
</protein>
<evidence type="ECO:0000313" key="2">
    <source>
        <dbReference type="EMBL" id="PPJ33200.1"/>
    </source>
</evidence>
<name>A0A2S6AFK4_9NOCA</name>
<dbReference type="InterPro" id="IPR022536">
    <property type="entry name" value="EspC"/>
</dbReference>
<feature type="region of interest" description="Disordered" evidence="1">
    <location>
        <begin position="88"/>
        <end position="108"/>
    </location>
</feature>
<feature type="compositionally biased region" description="Polar residues" evidence="1">
    <location>
        <begin position="88"/>
        <end position="98"/>
    </location>
</feature>
<organism evidence="2 3">
    <name type="scientific">Nocardia nova</name>
    <dbReference type="NCBI Taxonomy" id="37330"/>
    <lineage>
        <taxon>Bacteria</taxon>
        <taxon>Bacillati</taxon>
        <taxon>Actinomycetota</taxon>
        <taxon>Actinomycetes</taxon>
        <taxon>Mycobacteriales</taxon>
        <taxon>Nocardiaceae</taxon>
        <taxon>Nocardia</taxon>
    </lineage>
</organism>